<keyword evidence="1" id="KW-0812">Transmembrane</keyword>
<evidence type="ECO:0000313" key="3">
    <source>
        <dbReference type="Proteomes" id="UP000017981"/>
    </source>
</evidence>
<organism evidence="2 3">
    <name type="scientific">Crocosphaera watsonii WH 0005</name>
    <dbReference type="NCBI Taxonomy" id="423472"/>
    <lineage>
        <taxon>Bacteria</taxon>
        <taxon>Bacillati</taxon>
        <taxon>Cyanobacteriota</taxon>
        <taxon>Cyanophyceae</taxon>
        <taxon>Oscillatoriophycideae</taxon>
        <taxon>Chroococcales</taxon>
        <taxon>Aphanothecaceae</taxon>
        <taxon>Crocosphaera</taxon>
    </lineage>
</organism>
<evidence type="ECO:0000313" key="2">
    <source>
        <dbReference type="EMBL" id="CCQ55022.1"/>
    </source>
</evidence>
<evidence type="ECO:0000256" key="1">
    <source>
        <dbReference type="SAM" id="Phobius"/>
    </source>
</evidence>
<dbReference type="AlphaFoldDB" id="T2IQG9"/>
<accession>T2IQG9</accession>
<comment type="caution">
    <text evidence="2">The sequence shown here is derived from an EMBL/GenBank/DDBJ whole genome shotgun (WGS) entry which is preliminary data.</text>
</comment>
<keyword evidence="1" id="KW-1133">Transmembrane helix</keyword>
<name>T2IQG9_CROWT</name>
<dbReference type="Proteomes" id="UP000017981">
    <property type="component" value="Unassembled WGS sequence"/>
</dbReference>
<reference evidence="2 3" key="1">
    <citation type="submission" date="2013-01" db="EMBL/GenBank/DDBJ databases">
        <authorList>
            <person name="Bench S."/>
        </authorList>
    </citation>
    <scope>NUCLEOTIDE SEQUENCE [LARGE SCALE GENOMIC DNA]</scope>
    <source>
        <strain evidence="2 3">WH 0005</strain>
    </source>
</reference>
<reference evidence="2 3" key="2">
    <citation type="submission" date="2013-09" db="EMBL/GenBank/DDBJ databases">
        <title>Whole genome comparison of six Crocosphaera watsonii strains with differing phenotypes.</title>
        <authorList>
            <person name="Bench S.R."/>
            <person name="Heller P."/>
            <person name="Frank I."/>
            <person name="Arciniega M."/>
            <person name="Shilova I.N."/>
            <person name="Zehr J.P."/>
        </authorList>
    </citation>
    <scope>NUCLEOTIDE SEQUENCE [LARGE SCALE GENOMIC DNA]</scope>
    <source>
        <strain evidence="2 3">WH 0005</strain>
    </source>
</reference>
<feature type="transmembrane region" description="Helical" evidence="1">
    <location>
        <begin position="12"/>
        <end position="32"/>
    </location>
</feature>
<sequence>MLDKKQIRTFILTLLTMSIIYLLLMFVINVAGDFLNEIYSPQDFFLRVKNVPSGLFNYGGSTTWAPIRGDVDPDLQIVHPYFKLRYLDPVDGDPGSGTGIKMGSVS</sequence>
<proteinExistence type="predicted"/>
<gene>
    <name evidence="2" type="ORF">CWATWH0005_4308</name>
</gene>
<dbReference type="EMBL" id="CAQL01000277">
    <property type="protein sequence ID" value="CCQ55022.1"/>
    <property type="molecule type" value="Genomic_DNA"/>
</dbReference>
<protein>
    <submittedName>
        <fullName evidence="2">Periplasmic phosphate-binding protein of phosphate ABC transporter</fullName>
    </submittedName>
</protein>
<keyword evidence="1" id="KW-0472">Membrane</keyword>